<dbReference type="Pfam" id="PF00085">
    <property type="entry name" value="Thioredoxin"/>
    <property type="match status" value="2"/>
</dbReference>
<organism evidence="4 5">
    <name type="scientific">Polarella glacialis</name>
    <name type="common">Dinoflagellate</name>
    <dbReference type="NCBI Taxonomy" id="89957"/>
    <lineage>
        <taxon>Eukaryota</taxon>
        <taxon>Sar</taxon>
        <taxon>Alveolata</taxon>
        <taxon>Dinophyceae</taxon>
        <taxon>Suessiales</taxon>
        <taxon>Suessiaceae</taxon>
        <taxon>Polarella</taxon>
    </lineage>
</organism>
<feature type="signal peptide" evidence="2">
    <location>
        <begin position="1"/>
        <end position="19"/>
    </location>
</feature>
<dbReference type="GO" id="GO:0003756">
    <property type="term" value="F:protein disulfide isomerase activity"/>
    <property type="evidence" value="ECO:0007669"/>
    <property type="project" value="TreeGrafter"/>
</dbReference>
<keyword evidence="2" id="KW-0732">Signal</keyword>
<dbReference type="SUPFAM" id="SSF52833">
    <property type="entry name" value="Thioredoxin-like"/>
    <property type="match status" value="3"/>
</dbReference>
<dbReference type="CDD" id="cd02961">
    <property type="entry name" value="PDI_a_family"/>
    <property type="match status" value="1"/>
</dbReference>
<dbReference type="GO" id="GO:0005783">
    <property type="term" value="C:endoplasmic reticulum"/>
    <property type="evidence" value="ECO:0007669"/>
    <property type="project" value="TreeGrafter"/>
</dbReference>
<proteinExistence type="inferred from homology"/>
<feature type="chain" id="PRO_5032367683" description="Thioredoxin domain-containing protein" evidence="2">
    <location>
        <begin position="20"/>
        <end position="476"/>
    </location>
</feature>
<gene>
    <name evidence="4" type="ORF">PGLA2088_LOCUS3000</name>
</gene>
<dbReference type="PROSITE" id="PS51352">
    <property type="entry name" value="THIOREDOXIN_2"/>
    <property type="match status" value="2"/>
</dbReference>
<accession>A0A813I2Y5</accession>
<dbReference type="InterPro" id="IPR017937">
    <property type="entry name" value="Thioredoxin_CS"/>
</dbReference>
<dbReference type="PRINTS" id="PR00421">
    <property type="entry name" value="THIOREDOXIN"/>
</dbReference>
<dbReference type="InterPro" id="IPR036249">
    <property type="entry name" value="Thioredoxin-like_sf"/>
</dbReference>
<dbReference type="CDD" id="cd02995">
    <property type="entry name" value="PDI_a_PDI_a'_C"/>
    <property type="match status" value="1"/>
</dbReference>
<dbReference type="PANTHER" id="PTHR18929">
    <property type="entry name" value="PROTEIN DISULFIDE ISOMERASE"/>
    <property type="match status" value="1"/>
</dbReference>
<dbReference type="AlphaFoldDB" id="A0A813I2Y5"/>
<sequence>MMSLNRALVLFSLLVAANAWPFSSTSVVTLTSSSFDSHIRANGKTMVEFYAPWCGHCKKLEPAYEEAAAALLGHGVVLAKIDGSLAKDVAARFGIENYPSLLWFEGGRKSDYDGEQPPTAAALIEWVGNAIRPPVIETASPAAPGKLPRMVLHAPELYEGFSDAAKVNRTSAVWYFVKDTTGNPKVVLQHKGEEPIEMTSYVADQDVIMAFLSDHAAPLLGKLDGETFSLYSGKPLIWSLFPGDIAAVEAEYRPMLMEVAEKLAGKYCVTFTDTVKFKDNIDGMLGVDQFPAIVVQPKAGAKTKFVYTGDMTASAIVRFVEEVDAGKVARSFKSELEPTSNDRPVRVVVSNTFHKEVFVETKDVFIEIYAPWCGSCKKLQPEYLKLAKYVQQWELGEFITIAKIDGTANDIPVATMDYSSFPTLYFVRAGSDTPLKYQGERTSKGMWAWIKDHTSRLEAVKKRLTAVKSRQKRKDL</sequence>
<evidence type="ECO:0000259" key="3">
    <source>
        <dbReference type="PROSITE" id="PS51352"/>
    </source>
</evidence>
<evidence type="ECO:0000256" key="1">
    <source>
        <dbReference type="ARBA" id="ARBA00006347"/>
    </source>
</evidence>
<comment type="similarity">
    <text evidence="1">Belongs to the protein disulfide isomerase family.</text>
</comment>
<evidence type="ECO:0000256" key="2">
    <source>
        <dbReference type="SAM" id="SignalP"/>
    </source>
</evidence>
<protein>
    <recommendedName>
        <fullName evidence="3">Thioredoxin domain-containing protein</fullName>
    </recommendedName>
</protein>
<feature type="domain" description="Thioredoxin" evidence="3">
    <location>
        <begin position="323"/>
        <end position="455"/>
    </location>
</feature>
<comment type="caution">
    <text evidence="4">The sequence shown here is derived from an EMBL/GenBank/DDBJ whole genome shotgun (WGS) entry which is preliminary data.</text>
</comment>
<dbReference type="GO" id="GO:0034976">
    <property type="term" value="P:response to endoplasmic reticulum stress"/>
    <property type="evidence" value="ECO:0007669"/>
    <property type="project" value="TreeGrafter"/>
</dbReference>
<evidence type="ECO:0000313" key="4">
    <source>
        <dbReference type="EMBL" id="CAE8644360.1"/>
    </source>
</evidence>
<dbReference type="PROSITE" id="PS00194">
    <property type="entry name" value="THIOREDOXIN_1"/>
    <property type="match status" value="2"/>
</dbReference>
<dbReference type="InterPro" id="IPR013766">
    <property type="entry name" value="Thioredoxin_domain"/>
</dbReference>
<dbReference type="Pfam" id="PF13848">
    <property type="entry name" value="Thioredoxin_6"/>
    <property type="match status" value="1"/>
</dbReference>
<dbReference type="EMBL" id="CAJNNW010002541">
    <property type="protein sequence ID" value="CAE8644360.1"/>
    <property type="molecule type" value="Genomic_DNA"/>
</dbReference>
<dbReference type="GO" id="GO:0006457">
    <property type="term" value="P:protein folding"/>
    <property type="evidence" value="ECO:0007669"/>
    <property type="project" value="TreeGrafter"/>
</dbReference>
<evidence type="ECO:0000313" key="5">
    <source>
        <dbReference type="Proteomes" id="UP000626109"/>
    </source>
</evidence>
<feature type="domain" description="Thioredoxin" evidence="3">
    <location>
        <begin position="13"/>
        <end position="132"/>
    </location>
</feature>
<reference evidence="4" key="1">
    <citation type="submission" date="2021-02" db="EMBL/GenBank/DDBJ databases">
        <authorList>
            <person name="Dougan E. K."/>
            <person name="Rhodes N."/>
            <person name="Thang M."/>
            <person name="Chan C."/>
        </authorList>
    </citation>
    <scope>NUCLEOTIDE SEQUENCE</scope>
</reference>
<dbReference type="Gene3D" id="3.40.30.10">
    <property type="entry name" value="Glutaredoxin"/>
    <property type="match status" value="3"/>
</dbReference>
<name>A0A813I2Y5_POLGL</name>
<dbReference type="Proteomes" id="UP000626109">
    <property type="component" value="Unassembled WGS sequence"/>
</dbReference>